<feature type="transmembrane region" description="Helical" evidence="1">
    <location>
        <begin position="95"/>
        <end position="115"/>
    </location>
</feature>
<keyword evidence="1" id="KW-0472">Membrane</keyword>
<feature type="non-terminal residue" evidence="2">
    <location>
        <position position="164"/>
    </location>
</feature>
<name>A0A5N6ZAG5_9EURO</name>
<evidence type="ECO:0000313" key="2">
    <source>
        <dbReference type="EMBL" id="KAE8354651.1"/>
    </source>
</evidence>
<protein>
    <submittedName>
        <fullName evidence="2">Uncharacterized protein</fullName>
    </submittedName>
</protein>
<evidence type="ECO:0000313" key="3">
    <source>
        <dbReference type="Proteomes" id="UP000327118"/>
    </source>
</evidence>
<evidence type="ECO:0000256" key="1">
    <source>
        <dbReference type="SAM" id="Phobius"/>
    </source>
</evidence>
<feature type="transmembrane region" description="Helical" evidence="1">
    <location>
        <begin position="127"/>
        <end position="147"/>
    </location>
</feature>
<keyword evidence="1" id="KW-1133">Transmembrane helix</keyword>
<dbReference type="Proteomes" id="UP000327118">
    <property type="component" value="Unassembled WGS sequence"/>
</dbReference>
<dbReference type="AlphaFoldDB" id="A0A5N6ZAG5"/>
<keyword evidence="1" id="KW-0812">Transmembrane</keyword>
<accession>A0A5N6ZAG5</accession>
<organism evidence="2 3">
    <name type="scientific">Aspergillus coremiiformis</name>
    <dbReference type="NCBI Taxonomy" id="138285"/>
    <lineage>
        <taxon>Eukaryota</taxon>
        <taxon>Fungi</taxon>
        <taxon>Dikarya</taxon>
        <taxon>Ascomycota</taxon>
        <taxon>Pezizomycotina</taxon>
        <taxon>Eurotiomycetes</taxon>
        <taxon>Eurotiomycetidae</taxon>
        <taxon>Eurotiales</taxon>
        <taxon>Aspergillaceae</taxon>
        <taxon>Aspergillus</taxon>
        <taxon>Aspergillus subgen. Circumdati</taxon>
    </lineage>
</organism>
<proteinExistence type="predicted"/>
<reference evidence="3" key="1">
    <citation type="submission" date="2019-04" db="EMBL/GenBank/DDBJ databases">
        <title>Friends and foes A comparative genomics studyof 23 Aspergillus species from section Flavi.</title>
        <authorList>
            <consortium name="DOE Joint Genome Institute"/>
            <person name="Kjaerbolling I."/>
            <person name="Vesth T."/>
            <person name="Frisvad J.C."/>
            <person name="Nybo J.L."/>
            <person name="Theobald S."/>
            <person name="Kildgaard S."/>
            <person name="Isbrandt T."/>
            <person name="Kuo A."/>
            <person name="Sato A."/>
            <person name="Lyhne E.K."/>
            <person name="Kogle M.E."/>
            <person name="Wiebenga A."/>
            <person name="Kun R.S."/>
            <person name="Lubbers R.J."/>
            <person name="Makela M.R."/>
            <person name="Barry K."/>
            <person name="Chovatia M."/>
            <person name="Clum A."/>
            <person name="Daum C."/>
            <person name="Haridas S."/>
            <person name="He G."/>
            <person name="LaButti K."/>
            <person name="Lipzen A."/>
            <person name="Mondo S."/>
            <person name="Riley R."/>
            <person name="Salamov A."/>
            <person name="Simmons B.A."/>
            <person name="Magnuson J.K."/>
            <person name="Henrissat B."/>
            <person name="Mortensen U.H."/>
            <person name="Larsen T.O."/>
            <person name="Devries R.P."/>
            <person name="Grigoriev I.V."/>
            <person name="Machida M."/>
            <person name="Baker S.E."/>
            <person name="Andersen M.R."/>
        </authorList>
    </citation>
    <scope>NUCLEOTIDE SEQUENCE [LARGE SCALE GENOMIC DNA]</scope>
    <source>
        <strain evidence="3">CBS 553.77</strain>
    </source>
</reference>
<gene>
    <name evidence="2" type="ORF">BDV28DRAFT_130579</name>
</gene>
<keyword evidence="3" id="KW-1185">Reference proteome</keyword>
<dbReference type="EMBL" id="ML739068">
    <property type="protein sequence ID" value="KAE8354651.1"/>
    <property type="molecule type" value="Genomic_DNA"/>
</dbReference>
<sequence>MPLRSYCSPAPSRPSRASRNQMRYPVFVGPLSATCTAFVRSGMVVPSLCLCSPCPTGSSCLYSLWDFPLSLMWFRDHPWRDRLSGRLYLCDHCRLFFVCGLYCVCALLEMCLCYLKWVGFPLASYRLGWVAAIIEMGFSCQVGRSILYLRRTMESLACSLRAVL</sequence>